<comment type="caution">
    <text evidence="2">The sequence shown here is derived from an EMBL/GenBank/DDBJ whole genome shotgun (WGS) entry which is preliminary data.</text>
</comment>
<evidence type="ECO:0000259" key="1">
    <source>
        <dbReference type="Pfam" id="PF03721"/>
    </source>
</evidence>
<dbReference type="RefSeq" id="WP_104587935.1">
    <property type="nucleotide sequence ID" value="NZ_JAJGQH010000014.1"/>
</dbReference>
<dbReference type="Gene3D" id="3.40.50.720">
    <property type="entry name" value="NAD(P)-binding Rossmann-like Domain"/>
    <property type="match status" value="1"/>
</dbReference>
<organism evidence="2 3">
    <name type="scientific">Xanthomonas melonis</name>
    <dbReference type="NCBI Taxonomy" id="56456"/>
    <lineage>
        <taxon>Bacteria</taxon>
        <taxon>Pseudomonadati</taxon>
        <taxon>Pseudomonadota</taxon>
        <taxon>Gammaproteobacteria</taxon>
        <taxon>Lysobacterales</taxon>
        <taxon>Lysobacteraceae</taxon>
        <taxon>Xanthomonas</taxon>
    </lineage>
</organism>
<evidence type="ECO:0000313" key="2">
    <source>
        <dbReference type="EMBL" id="PPU71862.1"/>
    </source>
</evidence>
<name>A0A2S7DDF0_9XANT</name>
<protein>
    <recommendedName>
        <fullName evidence="1">UDP-glucose/GDP-mannose dehydrogenase N-terminal domain-containing protein</fullName>
    </recommendedName>
</protein>
<accession>A0A2S7DDF0</accession>
<dbReference type="InterPro" id="IPR001732">
    <property type="entry name" value="UDP-Glc/GDP-Man_DH_N"/>
</dbReference>
<proteinExistence type="predicted"/>
<dbReference type="Pfam" id="PF03721">
    <property type="entry name" value="UDPG_MGDP_dh_N"/>
    <property type="match status" value="1"/>
</dbReference>
<reference evidence="2 3" key="1">
    <citation type="submission" date="2016-08" db="EMBL/GenBank/DDBJ databases">
        <authorList>
            <person name="Seilhamer J.J."/>
        </authorList>
    </citation>
    <scope>NUCLEOTIDE SEQUENCE [LARGE SCALE GENOMIC DNA]</scope>
    <source>
        <strain evidence="2 3">CFBP4644</strain>
    </source>
</reference>
<dbReference type="GO" id="GO:0051287">
    <property type="term" value="F:NAD binding"/>
    <property type="evidence" value="ECO:0007669"/>
    <property type="project" value="InterPro"/>
</dbReference>
<sequence>MCVAIPGAGYVGHVTGTCLADVKHRIVCVGIEPVEVDGLDHRVVSRSRPRPGVAAESLPCLLPVAIHRRRSGGGRARRDHFTAMRTPPALVGGAGLRHLMAMAQTAGRHDDGPAIVVSGSAMPEPIAYPIGRGSSLYA</sequence>
<dbReference type="AlphaFoldDB" id="A0A2S7DDF0"/>
<dbReference type="OrthoDB" id="9803238at2"/>
<dbReference type="EMBL" id="MDEH01000008">
    <property type="protein sequence ID" value="PPU71862.1"/>
    <property type="molecule type" value="Genomic_DNA"/>
</dbReference>
<dbReference type="GO" id="GO:0016616">
    <property type="term" value="F:oxidoreductase activity, acting on the CH-OH group of donors, NAD or NADP as acceptor"/>
    <property type="evidence" value="ECO:0007669"/>
    <property type="project" value="InterPro"/>
</dbReference>
<dbReference type="InterPro" id="IPR036291">
    <property type="entry name" value="NAD(P)-bd_dom_sf"/>
</dbReference>
<gene>
    <name evidence="2" type="ORF">XmelCFBP4644_14565</name>
</gene>
<dbReference type="Proteomes" id="UP000239865">
    <property type="component" value="Unassembled WGS sequence"/>
</dbReference>
<feature type="domain" description="UDP-glucose/GDP-mannose dehydrogenase N-terminal" evidence="1">
    <location>
        <begin position="1"/>
        <end position="42"/>
    </location>
</feature>
<dbReference type="SUPFAM" id="SSF51735">
    <property type="entry name" value="NAD(P)-binding Rossmann-fold domains"/>
    <property type="match status" value="1"/>
</dbReference>
<evidence type="ECO:0000313" key="3">
    <source>
        <dbReference type="Proteomes" id="UP000239865"/>
    </source>
</evidence>